<dbReference type="Proteomes" id="UP000582659">
    <property type="component" value="Unassembled WGS sequence"/>
</dbReference>
<name>A0A1I7RHW5_BURXY</name>
<gene>
    <name evidence="2" type="ORF">BXYJ_LOCUS8844</name>
</gene>
<protein>
    <submittedName>
        <fullName evidence="2">(pine wood nematode) hypothetical protein</fullName>
    </submittedName>
</protein>
<feature type="region of interest" description="Disordered" evidence="1">
    <location>
        <begin position="97"/>
        <end position="119"/>
    </location>
</feature>
<sequence>MEFAVAARSEFEAFERSEERTRPGGRSDKPVAVRRCQTADWNVSDRFLCPPIWREEKATRVRKEASDKTGGVIATRNEICDGRKEFRINWAVANGIPVPTMSHSKQDWPKQSKGSDGKR</sequence>
<accession>A0A1I7RHW5</accession>
<dbReference type="Proteomes" id="UP000095284">
    <property type="component" value="Unplaced"/>
</dbReference>
<feature type="compositionally biased region" description="Basic and acidic residues" evidence="1">
    <location>
        <begin position="104"/>
        <end position="119"/>
    </location>
</feature>
<dbReference type="EMBL" id="CAJFCV020000004">
    <property type="protein sequence ID" value="CAG9115323.1"/>
    <property type="molecule type" value="Genomic_DNA"/>
</dbReference>
<reference evidence="5" key="1">
    <citation type="submission" date="2016-11" db="UniProtKB">
        <authorList>
            <consortium name="WormBaseParasite"/>
        </authorList>
    </citation>
    <scope>IDENTIFICATION</scope>
</reference>
<evidence type="ECO:0000313" key="3">
    <source>
        <dbReference type="Proteomes" id="UP000095284"/>
    </source>
</evidence>
<evidence type="ECO:0000313" key="5">
    <source>
        <dbReference type="WBParaSite" id="BXY_0029400.1"/>
    </source>
</evidence>
<dbReference type="EMBL" id="CAJFDI010000004">
    <property type="protein sequence ID" value="CAD5226036.1"/>
    <property type="molecule type" value="Genomic_DNA"/>
</dbReference>
<dbReference type="AlphaFoldDB" id="A0A1I7RHW5"/>
<dbReference type="WBParaSite" id="BXY_0029400.1">
    <property type="protein sequence ID" value="BXY_0029400.1"/>
    <property type="gene ID" value="BXY_0029400"/>
</dbReference>
<dbReference type="Proteomes" id="UP000659654">
    <property type="component" value="Unassembled WGS sequence"/>
</dbReference>
<keyword evidence="4" id="KW-1185">Reference proteome</keyword>
<evidence type="ECO:0000313" key="2">
    <source>
        <dbReference type="EMBL" id="CAD5226036.1"/>
    </source>
</evidence>
<organism evidence="3 5">
    <name type="scientific">Bursaphelenchus xylophilus</name>
    <name type="common">Pinewood nematode worm</name>
    <name type="synonym">Aphelenchoides xylophilus</name>
    <dbReference type="NCBI Taxonomy" id="6326"/>
    <lineage>
        <taxon>Eukaryota</taxon>
        <taxon>Metazoa</taxon>
        <taxon>Ecdysozoa</taxon>
        <taxon>Nematoda</taxon>
        <taxon>Chromadorea</taxon>
        <taxon>Rhabditida</taxon>
        <taxon>Tylenchina</taxon>
        <taxon>Tylenchomorpha</taxon>
        <taxon>Aphelenchoidea</taxon>
        <taxon>Aphelenchoididae</taxon>
        <taxon>Bursaphelenchus</taxon>
    </lineage>
</organism>
<evidence type="ECO:0000313" key="4">
    <source>
        <dbReference type="Proteomes" id="UP000659654"/>
    </source>
</evidence>
<proteinExistence type="predicted"/>
<reference evidence="2" key="2">
    <citation type="submission" date="2020-09" db="EMBL/GenBank/DDBJ databases">
        <authorList>
            <person name="Kikuchi T."/>
        </authorList>
    </citation>
    <scope>NUCLEOTIDE SEQUENCE</scope>
    <source>
        <strain evidence="2">Ka4C1</strain>
    </source>
</reference>
<evidence type="ECO:0000256" key="1">
    <source>
        <dbReference type="SAM" id="MobiDB-lite"/>
    </source>
</evidence>